<dbReference type="Proteomes" id="UP000366872">
    <property type="component" value="Unassembled WGS sequence"/>
</dbReference>
<dbReference type="InterPro" id="IPR008271">
    <property type="entry name" value="Ser/Thr_kinase_AS"/>
</dbReference>
<sequence>MKHLDEESPDFRNLGSRINDFLDSDPKADEESEHAGSAPILQSLDESRYHFTNEEFLVAGGAKKISRVYDSHSGRHVAMANPLRWKTESEKEEFLREAQLTAKLQHPNILPIHEVGLNSAGEPYFIMRLLEGEELKNIVRERTAGNEDYLQRFDLDTLLEIYLKVCDAVIYAHSRGVLHLDLKPANIMVGRYGLVTLFDWGLARVVGDDGTVMIDQSAEEFDPDLLNNVTHSGMLKGTPGYMAPEQVTDYGQVCARTDVYALGAILYFILTGTIPVSGTHAEEVIENTVAGNIVRPRMRRPNRNIPTSLGAVAMKALQLETRDRYASVQALHDEVTRYLRGFAPAAENAHILKRSQLFMRRHSKMVFTLMMFGMVLTVVIAVLLARVSVQRSQALTAKREAIHNLALYKEETKTSQKLYTDVQSFFVNSIMRGDIWNYSLMRRMVNNELQKPDLDEKYRKQLFQMKAYLHFINEEFSAAVQAFDQAKFDQKNNLYKQCLYFLEIKPDDQQLLEPAHFSELLDMPYRNTLFRKNILSRCYERHMARAERLTPQEYLPIAIAILNLTNDTLGWGDHVKLEPREGGHHLNLRNAPYHTLRLTETRWGQGASILLPLDLVSLDLSGSHIHEFHGLKLQDRFEELILLGLKFYDPEPNTYWLGKIPMERLVITAGAIPRYHLERFPQHIEVIEIPQGRTYP</sequence>
<reference evidence="8 9" key="1">
    <citation type="submission" date="2019-04" db="EMBL/GenBank/DDBJ databases">
        <authorList>
            <person name="Van Vliet M D."/>
        </authorList>
    </citation>
    <scope>NUCLEOTIDE SEQUENCE [LARGE SCALE GENOMIC DNA]</scope>
    <source>
        <strain evidence="8 9">F1</strain>
    </source>
</reference>
<name>A0A6C2UAG0_PONDE</name>
<protein>
    <submittedName>
        <fullName evidence="8">Serine/threonine-protein kinase PknD</fullName>
    </submittedName>
</protein>
<keyword evidence="6" id="KW-1133">Transmembrane helix</keyword>
<dbReference type="EMBL" id="CAAHFG010000003">
    <property type="protein sequence ID" value="VGO16356.1"/>
    <property type="molecule type" value="Genomic_DNA"/>
</dbReference>
<dbReference type="AlphaFoldDB" id="A0A6C2UAG0"/>
<dbReference type="PROSITE" id="PS50011">
    <property type="entry name" value="PROTEIN_KINASE_DOM"/>
    <property type="match status" value="1"/>
</dbReference>
<dbReference type="InterPro" id="IPR011009">
    <property type="entry name" value="Kinase-like_dom_sf"/>
</dbReference>
<feature type="transmembrane region" description="Helical" evidence="6">
    <location>
        <begin position="365"/>
        <end position="385"/>
    </location>
</feature>
<dbReference type="PANTHER" id="PTHR43289:SF6">
    <property type="entry name" value="SERINE_THREONINE-PROTEIN KINASE NEKL-3"/>
    <property type="match status" value="1"/>
</dbReference>
<dbReference type="Pfam" id="PF00069">
    <property type="entry name" value="Pkinase"/>
    <property type="match status" value="1"/>
</dbReference>
<dbReference type="SUPFAM" id="SSF56112">
    <property type="entry name" value="Protein kinase-like (PK-like)"/>
    <property type="match status" value="1"/>
</dbReference>
<feature type="domain" description="Protein kinase" evidence="7">
    <location>
        <begin position="51"/>
        <end position="339"/>
    </location>
</feature>
<feature type="compositionally biased region" description="Basic and acidic residues" evidence="5">
    <location>
        <begin position="1"/>
        <end position="10"/>
    </location>
</feature>
<dbReference type="RefSeq" id="WP_136081882.1">
    <property type="nucleotide sequence ID" value="NZ_CAAHFG010000003.1"/>
</dbReference>
<dbReference type="InterPro" id="IPR000719">
    <property type="entry name" value="Prot_kinase_dom"/>
</dbReference>
<keyword evidence="6" id="KW-0472">Membrane</keyword>
<dbReference type="Gene3D" id="1.10.510.10">
    <property type="entry name" value="Transferase(Phosphotransferase) domain 1"/>
    <property type="match status" value="1"/>
</dbReference>
<accession>A0A6C2UAG0</accession>
<feature type="region of interest" description="Disordered" evidence="5">
    <location>
        <begin position="1"/>
        <end position="36"/>
    </location>
</feature>
<evidence type="ECO:0000256" key="2">
    <source>
        <dbReference type="ARBA" id="ARBA00022741"/>
    </source>
</evidence>
<keyword evidence="1" id="KW-0808">Transferase</keyword>
<evidence type="ECO:0000256" key="6">
    <source>
        <dbReference type="SAM" id="Phobius"/>
    </source>
</evidence>
<evidence type="ECO:0000259" key="7">
    <source>
        <dbReference type="PROSITE" id="PS50011"/>
    </source>
</evidence>
<evidence type="ECO:0000313" key="8">
    <source>
        <dbReference type="EMBL" id="VGO16356.1"/>
    </source>
</evidence>
<dbReference type="SMART" id="SM00220">
    <property type="entry name" value="S_TKc"/>
    <property type="match status" value="1"/>
</dbReference>
<keyword evidence="6" id="KW-0812">Transmembrane</keyword>
<keyword evidence="2" id="KW-0547">Nucleotide-binding</keyword>
<dbReference type="PROSITE" id="PS00108">
    <property type="entry name" value="PROTEIN_KINASE_ST"/>
    <property type="match status" value="1"/>
</dbReference>
<organism evidence="8 9">
    <name type="scientific">Pontiella desulfatans</name>
    <dbReference type="NCBI Taxonomy" id="2750659"/>
    <lineage>
        <taxon>Bacteria</taxon>
        <taxon>Pseudomonadati</taxon>
        <taxon>Kiritimatiellota</taxon>
        <taxon>Kiritimatiellia</taxon>
        <taxon>Kiritimatiellales</taxon>
        <taxon>Pontiellaceae</taxon>
        <taxon>Pontiella</taxon>
    </lineage>
</organism>
<evidence type="ECO:0000256" key="1">
    <source>
        <dbReference type="ARBA" id="ARBA00022679"/>
    </source>
</evidence>
<keyword evidence="4" id="KW-0067">ATP-binding</keyword>
<evidence type="ECO:0000256" key="3">
    <source>
        <dbReference type="ARBA" id="ARBA00022777"/>
    </source>
</evidence>
<evidence type="ECO:0000256" key="5">
    <source>
        <dbReference type="SAM" id="MobiDB-lite"/>
    </source>
</evidence>
<evidence type="ECO:0000313" key="9">
    <source>
        <dbReference type="Proteomes" id="UP000366872"/>
    </source>
</evidence>
<gene>
    <name evidence="8" type="primary">pknD_19</name>
    <name evidence="8" type="ORF">PDESU_04947</name>
</gene>
<dbReference type="PANTHER" id="PTHR43289">
    <property type="entry name" value="MITOGEN-ACTIVATED PROTEIN KINASE KINASE KINASE 20-RELATED"/>
    <property type="match status" value="1"/>
</dbReference>
<keyword evidence="9" id="KW-1185">Reference proteome</keyword>
<evidence type="ECO:0000256" key="4">
    <source>
        <dbReference type="ARBA" id="ARBA00022840"/>
    </source>
</evidence>
<keyword evidence="3 8" id="KW-0418">Kinase</keyword>
<dbReference type="GO" id="GO:0004674">
    <property type="term" value="F:protein serine/threonine kinase activity"/>
    <property type="evidence" value="ECO:0007669"/>
    <property type="project" value="TreeGrafter"/>
</dbReference>
<proteinExistence type="predicted"/>
<dbReference type="CDD" id="cd14014">
    <property type="entry name" value="STKc_PknB_like"/>
    <property type="match status" value="1"/>
</dbReference>
<dbReference type="GO" id="GO:0005524">
    <property type="term" value="F:ATP binding"/>
    <property type="evidence" value="ECO:0007669"/>
    <property type="project" value="UniProtKB-KW"/>
</dbReference>